<dbReference type="GeneID" id="54302237"/>
<comment type="subcellular location">
    <subcellularLocation>
        <location evidence="1">Cytoplasm</location>
    </subcellularLocation>
</comment>
<evidence type="ECO:0000256" key="5">
    <source>
        <dbReference type="ARBA" id="ARBA00026055"/>
    </source>
</evidence>
<dbReference type="Gene3D" id="1.20.58.1250">
    <property type="entry name" value="Tubulin Binding Cofactor C, N-terminal domain"/>
    <property type="match status" value="1"/>
</dbReference>
<feature type="region of interest" description="Disordered" evidence="6">
    <location>
        <begin position="131"/>
        <end position="175"/>
    </location>
</feature>
<protein>
    <recommendedName>
        <fullName evidence="7">C-CAP/cofactor C-like domain-containing protein</fullName>
    </recommendedName>
</protein>
<name>A0A6A6BPH2_9PEZI</name>
<dbReference type="InterPro" id="IPR038397">
    <property type="entry name" value="TBCC_N_sf"/>
</dbReference>
<accession>A0A6A6BPH2</accession>
<dbReference type="PANTHER" id="PTHR15139:SF0">
    <property type="entry name" value="TUBULIN-SPECIFIC CHAPERONE C"/>
    <property type="match status" value="1"/>
</dbReference>
<dbReference type="AlphaFoldDB" id="A0A6A6BPH2"/>
<dbReference type="InterPro" id="IPR016098">
    <property type="entry name" value="CAP/MinC_C"/>
</dbReference>
<comment type="subunit">
    <text evidence="5">Supercomplex made of cofactors A to E. Cofactors A and D function by capturing and stabilizing tubulin in a quasi-native conformation. Cofactor E binds to the cofactor D-tubulin complex; interaction with cofactor C then causes the release of tubulin polypeptides that are committed to the native state.</text>
</comment>
<dbReference type="InterPro" id="IPR031925">
    <property type="entry name" value="TBCC_N"/>
</dbReference>
<dbReference type="Pfam" id="PF07986">
    <property type="entry name" value="TBCC"/>
    <property type="match status" value="1"/>
</dbReference>
<dbReference type="Pfam" id="PF16752">
    <property type="entry name" value="TBCC_N"/>
    <property type="match status" value="1"/>
</dbReference>
<comment type="similarity">
    <text evidence="2">Belongs to the TBCC family.</text>
</comment>
<dbReference type="InterPro" id="IPR017901">
    <property type="entry name" value="C-CAP_CF_C-like"/>
</dbReference>
<proteinExistence type="inferred from homology"/>
<gene>
    <name evidence="8" type="ORF">K452DRAFT_325039</name>
</gene>
<keyword evidence="4" id="KW-0007">Acetylation</keyword>
<sequence>MADLKQEQSDAGLKERFFRYFQHEVIALQEQIEQLAEKSATGGERTDGVDHCLAGIARLSHEVKDASSYIPAYDQRTYAEAIKALTEKLNTTRASFAPRTKFQFKGRATSAISHHKNPSAISITDAAELAAQQKPKAGSGGGGGGGGSEGASTTESSAFASPAPATPAEDETGEEDAFVNRNLTSAQRAESIMRQPSFSGTTSVAIAGHSNLHILVPAAASHATSSGSVGNLRHCVVDLSLPAAHGGPFAGLTVKHVKDSLVVCGRVAGPIHITGVRNAVLVVACRQFRMHECANVDVYLHCASRPIIEDCKNIRFAPIPAVYHPPSSSEEPNLWDQVDDFKWLRAEPSPHWSALAPASRVPDPVWRDMVPGGPGLGLDAILAAVGVGAAAKGVEGA</sequence>
<dbReference type="PANTHER" id="PTHR15139">
    <property type="entry name" value="TUBULIN FOLDING COFACTOR C"/>
    <property type="match status" value="1"/>
</dbReference>
<evidence type="ECO:0000313" key="9">
    <source>
        <dbReference type="Proteomes" id="UP000799438"/>
    </source>
</evidence>
<feature type="compositionally biased region" description="Low complexity" evidence="6">
    <location>
        <begin position="150"/>
        <end position="167"/>
    </location>
</feature>
<dbReference type="Proteomes" id="UP000799438">
    <property type="component" value="Unassembled WGS sequence"/>
</dbReference>
<dbReference type="FunFam" id="1.20.58.1250:FF:000002">
    <property type="entry name" value="Tubulin-specific chaperone c, putative"/>
    <property type="match status" value="1"/>
</dbReference>
<dbReference type="OrthoDB" id="194775at2759"/>
<keyword evidence="9" id="KW-1185">Reference proteome</keyword>
<evidence type="ECO:0000313" key="8">
    <source>
        <dbReference type="EMBL" id="KAF2144451.1"/>
    </source>
</evidence>
<dbReference type="PROSITE" id="PS51329">
    <property type="entry name" value="C_CAP_COFACTOR_C"/>
    <property type="match status" value="1"/>
</dbReference>
<dbReference type="GO" id="GO:0005737">
    <property type="term" value="C:cytoplasm"/>
    <property type="evidence" value="ECO:0007669"/>
    <property type="project" value="UniProtKB-SubCell"/>
</dbReference>
<dbReference type="GO" id="GO:0007021">
    <property type="term" value="P:tubulin complex assembly"/>
    <property type="evidence" value="ECO:0007669"/>
    <property type="project" value="TreeGrafter"/>
</dbReference>
<evidence type="ECO:0000256" key="1">
    <source>
        <dbReference type="ARBA" id="ARBA00004496"/>
    </source>
</evidence>
<dbReference type="RefSeq" id="XP_033400163.1">
    <property type="nucleotide sequence ID" value="XM_033544741.1"/>
</dbReference>
<dbReference type="EMBL" id="ML995479">
    <property type="protein sequence ID" value="KAF2144451.1"/>
    <property type="molecule type" value="Genomic_DNA"/>
</dbReference>
<dbReference type="InterPro" id="IPR027684">
    <property type="entry name" value="TBCC"/>
</dbReference>
<dbReference type="GO" id="GO:0015631">
    <property type="term" value="F:tubulin binding"/>
    <property type="evidence" value="ECO:0007669"/>
    <property type="project" value="InterPro"/>
</dbReference>
<dbReference type="GO" id="GO:0007023">
    <property type="term" value="P:post-chaperonin tubulin folding pathway"/>
    <property type="evidence" value="ECO:0007669"/>
    <property type="project" value="InterPro"/>
</dbReference>
<evidence type="ECO:0000256" key="3">
    <source>
        <dbReference type="ARBA" id="ARBA00022490"/>
    </source>
</evidence>
<evidence type="ECO:0000256" key="6">
    <source>
        <dbReference type="SAM" id="MobiDB-lite"/>
    </source>
</evidence>
<keyword evidence="3" id="KW-0963">Cytoplasm</keyword>
<feature type="domain" description="C-CAP/cofactor C-like" evidence="7">
    <location>
        <begin position="167"/>
        <end position="343"/>
    </location>
</feature>
<feature type="compositionally biased region" description="Gly residues" evidence="6">
    <location>
        <begin position="138"/>
        <end position="149"/>
    </location>
</feature>
<dbReference type="Gene3D" id="2.160.20.70">
    <property type="match status" value="1"/>
</dbReference>
<reference evidence="8" key="1">
    <citation type="journal article" date="2020" name="Stud. Mycol.">
        <title>101 Dothideomycetes genomes: a test case for predicting lifestyles and emergence of pathogens.</title>
        <authorList>
            <person name="Haridas S."/>
            <person name="Albert R."/>
            <person name="Binder M."/>
            <person name="Bloem J."/>
            <person name="Labutti K."/>
            <person name="Salamov A."/>
            <person name="Andreopoulos B."/>
            <person name="Baker S."/>
            <person name="Barry K."/>
            <person name="Bills G."/>
            <person name="Bluhm B."/>
            <person name="Cannon C."/>
            <person name="Castanera R."/>
            <person name="Culley D."/>
            <person name="Daum C."/>
            <person name="Ezra D."/>
            <person name="Gonzalez J."/>
            <person name="Henrissat B."/>
            <person name="Kuo A."/>
            <person name="Liang C."/>
            <person name="Lipzen A."/>
            <person name="Lutzoni F."/>
            <person name="Magnuson J."/>
            <person name="Mondo S."/>
            <person name="Nolan M."/>
            <person name="Ohm R."/>
            <person name="Pangilinan J."/>
            <person name="Park H.-J."/>
            <person name="Ramirez L."/>
            <person name="Alfaro M."/>
            <person name="Sun H."/>
            <person name="Tritt A."/>
            <person name="Yoshinaga Y."/>
            <person name="Zwiers L.-H."/>
            <person name="Turgeon B."/>
            <person name="Goodwin S."/>
            <person name="Spatafora J."/>
            <person name="Crous P."/>
            <person name="Grigoriev I."/>
        </authorList>
    </citation>
    <scope>NUCLEOTIDE SEQUENCE</scope>
    <source>
        <strain evidence="8">CBS 121167</strain>
    </source>
</reference>
<evidence type="ECO:0000256" key="2">
    <source>
        <dbReference type="ARBA" id="ARBA00008848"/>
    </source>
</evidence>
<evidence type="ECO:0000259" key="7">
    <source>
        <dbReference type="PROSITE" id="PS51329"/>
    </source>
</evidence>
<dbReference type="InterPro" id="IPR012945">
    <property type="entry name" value="Tubulin-bd_cofactor_C_dom"/>
</dbReference>
<organism evidence="8 9">
    <name type="scientific">Aplosporella prunicola CBS 121167</name>
    <dbReference type="NCBI Taxonomy" id="1176127"/>
    <lineage>
        <taxon>Eukaryota</taxon>
        <taxon>Fungi</taxon>
        <taxon>Dikarya</taxon>
        <taxon>Ascomycota</taxon>
        <taxon>Pezizomycotina</taxon>
        <taxon>Dothideomycetes</taxon>
        <taxon>Dothideomycetes incertae sedis</taxon>
        <taxon>Botryosphaeriales</taxon>
        <taxon>Aplosporellaceae</taxon>
        <taxon>Aplosporella</taxon>
    </lineage>
</organism>
<evidence type="ECO:0000256" key="4">
    <source>
        <dbReference type="ARBA" id="ARBA00022990"/>
    </source>
</evidence>